<gene>
    <name evidence="2" type="ORF">ONB1V03_LOCUS8497</name>
</gene>
<dbReference type="EMBL" id="OC919704">
    <property type="protein sequence ID" value="CAD7651819.1"/>
    <property type="molecule type" value="Genomic_DNA"/>
</dbReference>
<dbReference type="GO" id="GO:0010508">
    <property type="term" value="P:positive regulation of autophagy"/>
    <property type="evidence" value="ECO:0007669"/>
    <property type="project" value="TreeGrafter"/>
</dbReference>
<keyword evidence="3" id="KW-1185">Reference proteome</keyword>
<name>A0A7R9M1J0_9ACAR</name>
<dbReference type="PANTHER" id="PTHR12991">
    <property type="entry name" value="NITROGEN PERMEASE REGULATOR 2/TUMOR SUPPRESSOR CANDIDATE 4"/>
    <property type="match status" value="1"/>
</dbReference>
<protein>
    <recommendedName>
        <fullName evidence="4">Nitrogen permease regulator 2-like protein</fullName>
    </recommendedName>
</protein>
<dbReference type="GO" id="GO:0005774">
    <property type="term" value="C:vacuolar membrane"/>
    <property type="evidence" value="ECO:0007669"/>
    <property type="project" value="TreeGrafter"/>
</dbReference>
<evidence type="ECO:0008006" key="4">
    <source>
        <dbReference type="Google" id="ProtNLM"/>
    </source>
</evidence>
<evidence type="ECO:0000313" key="3">
    <source>
        <dbReference type="Proteomes" id="UP000728032"/>
    </source>
</evidence>
<evidence type="ECO:0000313" key="2">
    <source>
        <dbReference type="EMBL" id="CAD7651819.1"/>
    </source>
</evidence>
<dbReference type="AlphaFoldDB" id="A0A7R9M1J0"/>
<dbReference type="GO" id="GO:1904262">
    <property type="term" value="P:negative regulation of TORC1 signaling"/>
    <property type="evidence" value="ECO:0007669"/>
    <property type="project" value="TreeGrafter"/>
</dbReference>
<dbReference type="PANTHER" id="PTHR12991:SF10">
    <property type="entry name" value="GATOR COMPLEX PROTEIN NPRL2"/>
    <property type="match status" value="1"/>
</dbReference>
<dbReference type="EMBL" id="CAJPVJ010004879">
    <property type="protein sequence ID" value="CAG2169013.1"/>
    <property type="molecule type" value="Genomic_DNA"/>
</dbReference>
<reference evidence="2" key="1">
    <citation type="submission" date="2020-11" db="EMBL/GenBank/DDBJ databases">
        <authorList>
            <person name="Tran Van P."/>
        </authorList>
    </citation>
    <scope>NUCLEOTIDE SEQUENCE</scope>
</reference>
<proteinExistence type="inferred from homology"/>
<organism evidence="2">
    <name type="scientific">Oppiella nova</name>
    <dbReference type="NCBI Taxonomy" id="334625"/>
    <lineage>
        <taxon>Eukaryota</taxon>
        <taxon>Metazoa</taxon>
        <taxon>Ecdysozoa</taxon>
        <taxon>Arthropoda</taxon>
        <taxon>Chelicerata</taxon>
        <taxon>Arachnida</taxon>
        <taxon>Acari</taxon>
        <taxon>Acariformes</taxon>
        <taxon>Sarcoptiformes</taxon>
        <taxon>Oribatida</taxon>
        <taxon>Brachypylina</taxon>
        <taxon>Oppioidea</taxon>
        <taxon>Oppiidae</taxon>
        <taxon>Oppiella</taxon>
    </lineage>
</organism>
<dbReference type="InterPro" id="IPR009348">
    <property type="entry name" value="NPR2-like"/>
</dbReference>
<dbReference type="OrthoDB" id="338854at2759"/>
<accession>A0A7R9M1J0</accession>
<evidence type="ECO:0000256" key="1">
    <source>
        <dbReference type="ARBA" id="ARBA00008433"/>
    </source>
</evidence>
<dbReference type="GO" id="GO:1990130">
    <property type="term" value="C:GATOR1 complex"/>
    <property type="evidence" value="ECO:0007669"/>
    <property type="project" value="TreeGrafter"/>
</dbReference>
<dbReference type="Pfam" id="PF06218">
    <property type="entry name" value="NPR2"/>
    <property type="match status" value="1"/>
</dbReference>
<dbReference type="Proteomes" id="UP000728032">
    <property type="component" value="Unassembled WGS sequence"/>
</dbReference>
<dbReference type="GO" id="GO:0005096">
    <property type="term" value="F:GTPase activator activity"/>
    <property type="evidence" value="ECO:0007669"/>
    <property type="project" value="TreeGrafter"/>
</dbReference>
<sequence>MDRLEMRSNAGLDSSASVRANHRDNHRVSHRDNHCLPFAASLRESLIKCVFFCEFHPTFGPKLIYQIPEDYVSKESFDSLNVYLIPKTELQGKLITVNALGLKIIGFPMGISDPKYARNRLIFNACFVCSGSLRTTQYEPIVRKIAYYLIHLELELKFLSDERKKSQLPEILKEIRDQLNVHRVCSIEVSPSTTIHLKVARVQRDPQQVQAYHVPVLLFPVTASQWDLTTQQILPYIDGIRHIYRIAMEADVEMSLVKTCVQNMIYYGIISLIPIFQYSNVYLTTPRLVELAENVALQEECIRFVSKQESQPLPTFRTIFQLYCHMCPGMTVKDLCMKFNPSAHGVDEKMLIKFGLMRGFIRRFQKYPIFLAPKPHSVENTRGLYRFFDGNHSYDEICCKELKSYYELEERVEKHPAIVVCWK</sequence>
<comment type="similarity">
    <text evidence="1">Belongs to the NPR2 family.</text>
</comment>
<dbReference type="GO" id="GO:0034198">
    <property type="term" value="P:cellular response to amino acid starvation"/>
    <property type="evidence" value="ECO:0007669"/>
    <property type="project" value="TreeGrafter"/>
</dbReference>